<dbReference type="AlphaFoldDB" id="R7RXK6"/>
<feature type="region of interest" description="Disordered" evidence="1">
    <location>
        <begin position="1"/>
        <end position="57"/>
    </location>
</feature>
<gene>
    <name evidence="2" type="ORF">STEHIDRAFT_126309</name>
</gene>
<accession>R7RXK6</accession>
<evidence type="ECO:0000313" key="3">
    <source>
        <dbReference type="Proteomes" id="UP000053927"/>
    </source>
</evidence>
<dbReference type="GeneID" id="18797738"/>
<dbReference type="Proteomes" id="UP000053927">
    <property type="component" value="Unassembled WGS sequence"/>
</dbReference>
<feature type="compositionally biased region" description="Basic residues" evidence="1">
    <location>
        <begin position="28"/>
        <end position="47"/>
    </location>
</feature>
<feature type="region of interest" description="Disordered" evidence="1">
    <location>
        <begin position="117"/>
        <end position="151"/>
    </location>
</feature>
<proteinExistence type="predicted"/>
<evidence type="ECO:0000256" key="1">
    <source>
        <dbReference type="SAM" id="MobiDB-lite"/>
    </source>
</evidence>
<keyword evidence="3" id="KW-1185">Reference proteome</keyword>
<reference evidence="3" key="1">
    <citation type="journal article" date="2012" name="Science">
        <title>The Paleozoic origin of enzymatic lignin decomposition reconstructed from 31 fungal genomes.</title>
        <authorList>
            <person name="Floudas D."/>
            <person name="Binder M."/>
            <person name="Riley R."/>
            <person name="Barry K."/>
            <person name="Blanchette R.A."/>
            <person name="Henrissat B."/>
            <person name="Martinez A.T."/>
            <person name="Otillar R."/>
            <person name="Spatafora J.W."/>
            <person name="Yadav J.S."/>
            <person name="Aerts A."/>
            <person name="Benoit I."/>
            <person name="Boyd A."/>
            <person name="Carlson A."/>
            <person name="Copeland A."/>
            <person name="Coutinho P.M."/>
            <person name="de Vries R.P."/>
            <person name="Ferreira P."/>
            <person name="Findley K."/>
            <person name="Foster B."/>
            <person name="Gaskell J."/>
            <person name="Glotzer D."/>
            <person name="Gorecki P."/>
            <person name="Heitman J."/>
            <person name="Hesse C."/>
            <person name="Hori C."/>
            <person name="Igarashi K."/>
            <person name="Jurgens J.A."/>
            <person name="Kallen N."/>
            <person name="Kersten P."/>
            <person name="Kohler A."/>
            <person name="Kuees U."/>
            <person name="Kumar T.K.A."/>
            <person name="Kuo A."/>
            <person name="LaButti K."/>
            <person name="Larrondo L.F."/>
            <person name="Lindquist E."/>
            <person name="Ling A."/>
            <person name="Lombard V."/>
            <person name="Lucas S."/>
            <person name="Lundell T."/>
            <person name="Martin R."/>
            <person name="McLaughlin D.J."/>
            <person name="Morgenstern I."/>
            <person name="Morin E."/>
            <person name="Murat C."/>
            <person name="Nagy L.G."/>
            <person name="Nolan M."/>
            <person name="Ohm R.A."/>
            <person name="Patyshakuliyeva A."/>
            <person name="Rokas A."/>
            <person name="Ruiz-Duenas F.J."/>
            <person name="Sabat G."/>
            <person name="Salamov A."/>
            <person name="Samejima M."/>
            <person name="Schmutz J."/>
            <person name="Slot J.C."/>
            <person name="St John F."/>
            <person name="Stenlid J."/>
            <person name="Sun H."/>
            <person name="Sun S."/>
            <person name="Syed K."/>
            <person name="Tsang A."/>
            <person name="Wiebenga A."/>
            <person name="Young D."/>
            <person name="Pisabarro A."/>
            <person name="Eastwood D.C."/>
            <person name="Martin F."/>
            <person name="Cullen D."/>
            <person name="Grigoriev I.V."/>
            <person name="Hibbett D.S."/>
        </authorList>
    </citation>
    <scope>NUCLEOTIDE SEQUENCE [LARGE SCALE GENOMIC DNA]</scope>
    <source>
        <strain evidence="3">FP-91666</strain>
    </source>
</reference>
<dbReference type="KEGG" id="shs:STEHIDRAFT_126309"/>
<feature type="compositionally biased region" description="Low complexity" evidence="1">
    <location>
        <begin position="225"/>
        <end position="236"/>
    </location>
</feature>
<organism evidence="2 3">
    <name type="scientific">Stereum hirsutum (strain FP-91666)</name>
    <name type="common">White-rot fungus</name>
    <dbReference type="NCBI Taxonomy" id="721885"/>
    <lineage>
        <taxon>Eukaryota</taxon>
        <taxon>Fungi</taxon>
        <taxon>Dikarya</taxon>
        <taxon>Basidiomycota</taxon>
        <taxon>Agaricomycotina</taxon>
        <taxon>Agaricomycetes</taxon>
        <taxon>Russulales</taxon>
        <taxon>Stereaceae</taxon>
        <taxon>Stereum</taxon>
    </lineage>
</organism>
<feature type="region of interest" description="Disordered" evidence="1">
    <location>
        <begin position="208"/>
        <end position="236"/>
    </location>
</feature>
<feature type="compositionally biased region" description="Polar residues" evidence="1">
    <location>
        <begin position="141"/>
        <end position="151"/>
    </location>
</feature>
<sequence>MYPLQAIHNCTERKRRREDVDSPDVPPAKRHHQRHLTATPSKRKARLSTKPALSTQRRYSLRTTAERARRNVTQNLAHIPVTPAPLPIPTPVPAPILPTTRILTKRPRNAVEADICEEPPAKRHHQRHLTSPPPKRKARSSTRATAPTQSRYSLRTTADRVRRNTAATLAHNSTVVPPIPAPTPAQTPIVSPPPVLAKRRRLTVDDDFDVDVSEEPHAKRYRLAPSPSKPTSDSSTKPAIAIQSRYFLRMTADRIRRNISATPPHIPAASPRIPVQLPPRGSSPTPEFVTIPASTFVNAPVPPSARTSDRVQARRIPIQVSNTAATPLPSHPLANIPTRPPIDISATSATSGHTHVPWEEVPERERTRLSAMWDKVIIRALGGYSMFELGGLNTYARALGLSSCDKPDDLVTHAVLVKYPELVDIVWEFRDDFTKLYKYCNHRECAFFNALDAPIDAALAEIEPLFMSYRLPYFYDYFDPFSVDNLAVALGDRWEPVADTFEDRKPYKTVDPEPQTLTLVTGVGTHWGFYFAYSPNKTAEEVCKSNLSQDLLLATQELGATVDTAILSPEAISRRTAAAECCFYTLYLTRIIVLSRFLEFLPKDLPDGYHHACWAVFQRNPPRTSEGDDVFSVVYRHVARARGSIAELKRTAETRFETLVERNKCLFLELHEYGCYPPRFPFYLAVDEVEAPISPHLLSGRRPACSRFGVSTLFYGFDTP</sequence>
<name>R7RXK6_STEHR</name>
<feature type="compositionally biased region" description="Basic residues" evidence="1">
    <location>
        <begin position="122"/>
        <end position="140"/>
    </location>
</feature>
<evidence type="ECO:0000313" key="2">
    <source>
        <dbReference type="EMBL" id="EIM79615.1"/>
    </source>
</evidence>
<dbReference type="RefSeq" id="XP_007311194.1">
    <property type="nucleotide sequence ID" value="XM_007311132.1"/>
</dbReference>
<dbReference type="EMBL" id="JH687402">
    <property type="protein sequence ID" value="EIM79615.1"/>
    <property type="molecule type" value="Genomic_DNA"/>
</dbReference>
<protein>
    <submittedName>
        <fullName evidence="2">Uncharacterized protein</fullName>
    </submittedName>
</protein>